<proteinExistence type="predicted"/>
<accession>A0A0A9A3Z1</accession>
<organism evidence="1">
    <name type="scientific">Arundo donax</name>
    <name type="common">Giant reed</name>
    <name type="synonym">Donax arundinaceus</name>
    <dbReference type="NCBI Taxonomy" id="35708"/>
    <lineage>
        <taxon>Eukaryota</taxon>
        <taxon>Viridiplantae</taxon>
        <taxon>Streptophyta</taxon>
        <taxon>Embryophyta</taxon>
        <taxon>Tracheophyta</taxon>
        <taxon>Spermatophyta</taxon>
        <taxon>Magnoliopsida</taxon>
        <taxon>Liliopsida</taxon>
        <taxon>Poales</taxon>
        <taxon>Poaceae</taxon>
        <taxon>PACMAD clade</taxon>
        <taxon>Arundinoideae</taxon>
        <taxon>Arundineae</taxon>
        <taxon>Arundo</taxon>
    </lineage>
</organism>
<reference evidence="1" key="2">
    <citation type="journal article" date="2015" name="Data Brief">
        <title>Shoot transcriptome of the giant reed, Arundo donax.</title>
        <authorList>
            <person name="Barrero R.A."/>
            <person name="Guerrero F.D."/>
            <person name="Moolhuijzen P."/>
            <person name="Goolsby J.A."/>
            <person name="Tidwell J."/>
            <person name="Bellgard S.E."/>
            <person name="Bellgard M.I."/>
        </authorList>
    </citation>
    <scope>NUCLEOTIDE SEQUENCE</scope>
    <source>
        <tissue evidence="1">Shoot tissue taken approximately 20 cm above the soil surface</tissue>
    </source>
</reference>
<protein>
    <submittedName>
        <fullName evidence="1">Uncharacterized protein</fullName>
    </submittedName>
</protein>
<dbReference type="EMBL" id="GBRH01256128">
    <property type="protein sequence ID" value="JAD41767.1"/>
    <property type="molecule type" value="Transcribed_RNA"/>
</dbReference>
<reference evidence="1" key="1">
    <citation type="submission" date="2014-09" db="EMBL/GenBank/DDBJ databases">
        <authorList>
            <person name="Magalhaes I.L.F."/>
            <person name="Oliveira U."/>
            <person name="Santos F.R."/>
            <person name="Vidigal T.H.D.A."/>
            <person name="Brescovit A.D."/>
            <person name="Santos A.J."/>
        </authorList>
    </citation>
    <scope>NUCLEOTIDE SEQUENCE</scope>
    <source>
        <tissue evidence="1">Shoot tissue taken approximately 20 cm above the soil surface</tissue>
    </source>
</reference>
<name>A0A0A9A3Z1_ARUDO</name>
<evidence type="ECO:0000313" key="1">
    <source>
        <dbReference type="EMBL" id="JAD41767.1"/>
    </source>
</evidence>
<sequence length="13" mass="1649">MPARSRISIIYWR</sequence>